<dbReference type="PANTHER" id="PTHR21325">
    <property type="entry name" value="PHOSPHOLIPASE B, PLB1"/>
    <property type="match status" value="1"/>
</dbReference>
<gene>
    <name evidence="3" type="ORF">GCM10010249_37540</name>
</gene>
<evidence type="ECO:0000313" key="4">
    <source>
        <dbReference type="Proteomes" id="UP000654123"/>
    </source>
</evidence>
<evidence type="ECO:0000259" key="2">
    <source>
        <dbReference type="Pfam" id="PF13472"/>
    </source>
</evidence>
<feature type="domain" description="SGNH hydrolase-type esterase" evidence="2">
    <location>
        <begin position="90"/>
        <end position="311"/>
    </location>
</feature>
<feature type="compositionally biased region" description="Low complexity" evidence="1">
    <location>
        <begin position="13"/>
        <end position="24"/>
    </location>
</feature>
<dbReference type="GO" id="GO:0004620">
    <property type="term" value="F:phospholipase activity"/>
    <property type="evidence" value="ECO:0007669"/>
    <property type="project" value="InterPro"/>
</dbReference>
<name>A0A918B1V4_9ACTN</name>
<dbReference type="InterPro" id="IPR038885">
    <property type="entry name" value="PLB1"/>
</dbReference>
<dbReference type="InterPro" id="IPR036514">
    <property type="entry name" value="SGNH_hydro_sf"/>
</dbReference>
<evidence type="ECO:0000256" key="1">
    <source>
        <dbReference type="SAM" id="MobiDB-lite"/>
    </source>
</evidence>
<sequence>MARRHEAFTRQEAASAPAFAAPAPAPGVGRFRRGAARAAVAALICGATLTGCVTSPESSNAADAVRRPTPVRPSPSPTPLWDPRPASVAAVGDSITRGFDACGLLTDCPTVSWATGSDTRVNSLALRLLGAPALASRSWNLARSGARVAELPEQMALAAGRKPGLVTVMVGANDACRPSVDLMTPVADFRASFEAAMARLRRASPRTQVYVASVPDLWRLWSTGREHPVGRRVWRMGVCASMLADAHDLGPAAEERRARVRERVVAYNEVLRDVCARDERCRHDGGAVFAYAFDETQLSPWDVFHPSRDGQGRLAEIAHRTVTAARPPA</sequence>
<reference evidence="3" key="2">
    <citation type="submission" date="2020-09" db="EMBL/GenBank/DDBJ databases">
        <authorList>
            <person name="Sun Q."/>
            <person name="Ohkuma M."/>
        </authorList>
    </citation>
    <scope>NUCLEOTIDE SEQUENCE</scope>
    <source>
        <strain evidence="3">JCM 4335</strain>
    </source>
</reference>
<dbReference type="Gene3D" id="3.40.50.1110">
    <property type="entry name" value="SGNH hydrolase"/>
    <property type="match status" value="1"/>
</dbReference>
<dbReference type="Proteomes" id="UP000654123">
    <property type="component" value="Unassembled WGS sequence"/>
</dbReference>
<dbReference type="AlphaFoldDB" id="A0A918B1V4"/>
<reference evidence="3" key="1">
    <citation type="journal article" date="2014" name="Int. J. Syst. Evol. Microbiol.">
        <title>Complete genome sequence of Corynebacterium casei LMG S-19264T (=DSM 44701T), isolated from a smear-ripened cheese.</title>
        <authorList>
            <consortium name="US DOE Joint Genome Institute (JGI-PGF)"/>
            <person name="Walter F."/>
            <person name="Albersmeier A."/>
            <person name="Kalinowski J."/>
            <person name="Ruckert C."/>
        </authorList>
    </citation>
    <scope>NUCLEOTIDE SEQUENCE</scope>
    <source>
        <strain evidence="3">JCM 4335</strain>
    </source>
</reference>
<feature type="region of interest" description="Disordered" evidence="1">
    <location>
        <begin position="56"/>
        <end position="85"/>
    </location>
</feature>
<protein>
    <submittedName>
        <fullName evidence="3">Lipoprotein</fullName>
    </submittedName>
</protein>
<dbReference type="PANTHER" id="PTHR21325:SF31">
    <property type="entry name" value="GH22081P-RELATED"/>
    <property type="match status" value="1"/>
</dbReference>
<dbReference type="Pfam" id="PF13472">
    <property type="entry name" value="Lipase_GDSL_2"/>
    <property type="match status" value="1"/>
</dbReference>
<feature type="compositionally biased region" description="Pro residues" evidence="1">
    <location>
        <begin position="70"/>
        <end position="82"/>
    </location>
</feature>
<evidence type="ECO:0000313" key="3">
    <source>
        <dbReference type="EMBL" id="GGQ15414.1"/>
    </source>
</evidence>
<dbReference type="InterPro" id="IPR013830">
    <property type="entry name" value="SGNH_hydro"/>
</dbReference>
<feature type="region of interest" description="Disordered" evidence="1">
    <location>
        <begin position="1"/>
        <end position="24"/>
    </location>
</feature>
<keyword evidence="3" id="KW-0449">Lipoprotein</keyword>
<dbReference type="EMBL" id="BMSV01000007">
    <property type="protein sequence ID" value="GGQ15414.1"/>
    <property type="molecule type" value="Genomic_DNA"/>
</dbReference>
<organism evidence="3 4">
    <name type="scientific">Streptomyces roseolilacinus</name>
    <dbReference type="NCBI Taxonomy" id="66904"/>
    <lineage>
        <taxon>Bacteria</taxon>
        <taxon>Bacillati</taxon>
        <taxon>Actinomycetota</taxon>
        <taxon>Actinomycetes</taxon>
        <taxon>Kitasatosporales</taxon>
        <taxon>Streptomycetaceae</taxon>
        <taxon>Streptomyces</taxon>
    </lineage>
</organism>
<proteinExistence type="predicted"/>
<comment type="caution">
    <text evidence="3">The sequence shown here is derived from an EMBL/GenBank/DDBJ whole genome shotgun (WGS) entry which is preliminary data.</text>
</comment>
<accession>A0A918B1V4</accession>
<keyword evidence="4" id="KW-1185">Reference proteome</keyword>
<dbReference type="SUPFAM" id="SSF52266">
    <property type="entry name" value="SGNH hydrolase"/>
    <property type="match status" value="1"/>
</dbReference>